<feature type="region of interest" description="Disordered" evidence="1">
    <location>
        <begin position="370"/>
        <end position="427"/>
    </location>
</feature>
<dbReference type="GeneID" id="67030658"/>
<evidence type="ECO:0000313" key="3">
    <source>
        <dbReference type="Proteomes" id="UP000650533"/>
    </source>
</evidence>
<accession>A0A8H8P2D0</accession>
<proteinExistence type="predicted"/>
<organism evidence="2 3">
    <name type="scientific">Rhizoctonia solani</name>
    <dbReference type="NCBI Taxonomy" id="456999"/>
    <lineage>
        <taxon>Eukaryota</taxon>
        <taxon>Fungi</taxon>
        <taxon>Dikarya</taxon>
        <taxon>Basidiomycota</taxon>
        <taxon>Agaricomycotina</taxon>
        <taxon>Agaricomycetes</taxon>
        <taxon>Cantharellales</taxon>
        <taxon>Ceratobasidiaceae</taxon>
        <taxon>Rhizoctonia</taxon>
    </lineage>
</organism>
<protein>
    <submittedName>
        <fullName evidence="2">Uncharacterized protein</fullName>
    </submittedName>
</protein>
<sequence length="427" mass="48466">MANALRAFMMSILRPIIWCIHRLPHRGRLQPEHARRIRNGDVEQALGPHLLSRTPLLSAGTTLELKDFIRDLKLTTNSSTVGKLIISRFQLRKSKRLPFRHEYVVLFVESKGVEYIIRIDRLGNLGSLTKGVRWHMGSFGIGGYSKDCVHIEEASSELGRLLKEDPAGSNILADLHHWSSVIQIKEDCVDLRKAAANLLNEINYKMQCSERYLLQQIIDLYDISSNPSFGLIASNQARFRAFEKATLKKLPDSIPDLLMQYFRVYSRRRIGLHDTALRGSFALLGLNESKNTKWRDPISHYRVLSAVSRYPLTLLDLSHRLEVLSKAWPAYNLITTNCNLIVMYLSALKLAGTRFLKSALKHDAEFSASITSSPSSEEHKPRPRRSLSTGGLPAEIQLGAEKDNFLPIPTSQDRQHDRKRAYSITCV</sequence>
<evidence type="ECO:0000256" key="1">
    <source>
        <dbReference type="SAM" id="MobiDB-lite"/>
    </source>
</evidence>
<dbReference type="AlphaFoldDB" id="A0A8H8P2D0"/>
<name>A0A8H8P2D0_9AGAM</name>
<gene>
    <name evidence="2" type="ORF">RhiXN_08379</name>
</gene>
<reference evidence="2" key="1">
    <citation type="submission" date="2020-05" db="EMBL/GenBank/DDBJ databases">
        <title>Evolutionary and genomic comparisons of hybrid uninucleate and nonhybrid Rhizoctonia fungi.</title>
        <authorList>
            <person name="Li C."/>
            <person name="Chen X."/>
        </authorList>
    </citation>
    <scope>NUCLEOTIDE SEQUENCE</scope>
    <source>
        <strain evidence="2">AG-1 IA</strain>
    </source>
</reference>
<dbReference type="RefSeq" id="XP_043183580.1">
    <property type="nucleotide sequence ID" value="XM_043328195.1"/>
</dbReference>
<evidence type="ECO:0000313" key="2">
    <source>
        <dbReference type="EMBL" id="QRW23343.1"/>
    </source>
</evidence>
<dbReference type="Proteomes" id="UP000650533">
    <property type="component" value="Chromosome 10"/>
</dbReference>
<dbReference type="KEGG" id="rsx:RhiXN_08379"/>
<dbReference type="EMBL" id="CP059667">
    <property type="protein sequence ID" value="QRW23343.1"/>
    <property type="molecule type" value="Genomic_DNA"/>
</dbReference>